<reference evidence="4 5" key="1">
    <citation type="submission" date="2024-05" db="EMBL/GenBank/DDBJ databases">
        <title>Roseateles sp. DJS-2-20 16S ribosomal RNA gene Genome sequencing and assembly.</title>
        <authorList>
            <person name="Woo H."/>
        </authorList>
    </citation>
    <scope>NUCLEOTIDE SEQUENCE [LARGE SCALE GENOMIC DNA]</scope>
    <source>
        <strain evidence="4 5">DJS-2-20</strain>
    </source>
</reference>
<dbReference type="PANTHER" id="PTHR44591:SF3">
    <property type="entry name" value="RESPONSE REGULATORY DOMAIN-CONTAINING PROTEIN"/>
    <property type="match status" value="1"/>
</dbReference>
<dbReference type="InterPro" id="IPR001789">
    <property type="entry name" value="Sig_transdc_resp-reg_receiver"/>
</dbReference>
<feature type="domain" description="Response regulatory" evidence="3">
    <location>
        <begin position="7"/>
        <end position="126"/>
    </location>
</feature>
<evidence type="ECO:0000256" key="1">
    <source>
        <dbReference type="ARBA" id="ARBA00022553"/>
    </source>
</evidence>
<organism evidence="4 5">
    <name type="scientific">Roseateles paludis</name>
    <dbReference type="NCBI Taxonomy" id="3145238"/>
    <lineage>
        <taxon>Bacteria</taxon>
        <taxon>Pseudomonadati</taxon>
        <taxon>Pseudomonadota</taxon>
        <taxon>Betaproteobacteria</taxon>
        <taxon>Burkholderiales</taxon>
        <taxon>Sphaerotilaceae</taxon>
        <taxon>Roseateles</taxon>
    </lineage>
</organism>
<dbReference type="PRINTS" id="PR01590">
    <property type="entry name" value="HTHFIS"/>
</dbReference>
<evidence type="ECO:0000259" key="3">
    <source>
        <dbReference type="PROSITE" id="PS50110"/>
    </source>
</evidence>
<dbReference type="Proteomes" id="UP001495147">
    <property type="component" value="Unassembled WGS sequence"/>
</dbReference>
<sequence length="191" mass="20539">MEMAPPRLLVLDDDADIGLSAQLLLQRRVGPVRCLSRPAELLPTLQQWQPALLLLDLNFGPGHTDGQQGLRLLREVLALPQPPVVLAMTAYADLPLAVQAIKLGAFDFVTKPWDNARLVATCQEALRGVPASEPLATPVTAQTPATRSLAAQERAALISAVHAAEGNLSEAARQLGLSRAALYRRLEKHGL</sequence>
<evidence type="ECO:0000256" key="2">
    <source>
        <dbReference type="PROSITE-ProRule" id="PRU00169"/>
    </source>
</evidence>
<keyword evidence="5" id="KW-1185">Reference proteome</keyword>
<dbReference type="SMART" id="SM00448">
    <property type="entry name" value="REC"/>
    <property type="match status" value="1"/>
</dbReference>
<comment type="caution">
    <text evidence="4">The sequence shown here is derived from an EMBL/GenBank/DDBJ whole genome shotgun (WGS) entry which is preliminary data.</text>
</comment>
<dbReference type="EMBL" id="JBDPZD010000002">
    <property type="protein sequence ID" value="MEO3691732.1"/>
    <property type="molecule type" value="Genomic_DNA"/>
</dbReference>
<dbReference type="Gene3D" id="1.10.10.60">
    <property type="entry name" value="Homeodomain-like"/>
    <property type="match status" value="1"/>
</dbReference>
<dbReference type="SUPFAM" id="SSF46689">
    <property type="entry name" value="Homeodomain-like"/>
    <property type="match status" value="1"/>
</dbReference>
<dbReference type="SUPFAM" id="SSF52172">
    <property type="entry name" value="CheY-like"/>
    <property type="match status" value="1"/>
</dbReference>
<dbReference type="InterPro" id="IPR009057">
    <property type="entry name" value="Homeodomain-like_sf"/>
</dbReference>
<proteinExistence type="predicted"/>
<dbReference type="RefSeq" id="WP_347704546.1">
    <property type="nucleotide sequence ID" value="NZ_JBDPZD010000002.1"/>
</dbReference>
<feature type="modified residue" description="4-aspartylphosphate" evidence="2">
    <location>
        <position position="56"/>
    </location>
</feature>
<dbReference type="Pfam" id="PF00072">
    <property type="entry name" value="Response_reg"/>
    <property type="match status" value="1"/>
</dbReference>
<dbReference type="Pfam" id="PF02954">
    <property type="entry name" value="HTH_8"/>
    <property type="match status" value="1"/>
</dbReference>
<dbReference type="Gene3D" id="3.40.50.2300">
    <property type="match status" value="1"/>
</dbReference>
<name>A0ABV0G1X3_9BURK</name>
<dbReference type="PANTHER" id="PTHR44591">
    <property type="entry name" value="STRESS RESPONSE REGULATOR PROTEIN 1"/>
    <property type="match status" value="1"/>
</dbReference>
<keyword evidence="1 2" id="KW-0597">Phosphoprotein</keyword>
<evidence type="ECO:0000313" key="5">
    <source>
        <dbReference type="Proteomes" id="UP001495147"/>
    </source>
</evidence>
<protein>
    <submittedName>
        <fullName evidence="4">Response regulator</fullName>
    </submittedName>
</protein>
<evidence type="ECO:0000313" key="4">
    <source>
        <dbReference type="EMBL" id="MEO3691732.1"/>
    </source>
</evidence>
<gene>
    <name evidence="4" type="ORF">ABDJ85_09645</name>
</gene>
<dbReference type="InterPro" id="IPR002197">
    <property type="entry name" value="HTH_Fis"/>
</dbReference>
<dbReference type="PROSITE" id="PS50110">
    <property type="entry name" value="RESPONSE_REGULATORY"/>
    <property type="match status" value="1"/>
</dbReference>
<accession>A0ABV0G1X3</accession>
<dbReference type="InterPro" id="IPR011006">
    <property type="entry name" value="CheY-like_superfamily"/>
</dbReference>
<dbReference type="InterPro" id="IPR050595">
    <property type="entry name" value="Bact_response_regulator"/>
</dbReference>